<feature type="transmembrane region" description="Helical" evidence="6">
    <location>
        <begin position="432"/>
        <end position="450"/>
    </location>
</feature>
<dbReference type="PROSITE" id="PS50850">
    <property type="entry name" value="MFS"/>
    <property type="match status" value="1"/>
</dbReference>
<sequence length="576" mass="61716">MDLILQSWHLRGCLRVEAEKSSEVGRSNIRSSRFSGEIVWNFNTILKWPAASWRQSEEHVIPENRLSIVFPGILCATFIVVLDEAMIATALPTIVAHLGGANNYTWLGSAYLLGSSALGPLYGKWSDMLGRKIVLFASIATFLTGSALCGAAQTMTWLIVCRAVQGLGGAGVMQLAMVIMSDIVPLNDRGTYGGCLGAVFGVARYELCFTGGFYQWCFFIQLPVGSVAAVVLFIFLNLNPHQSRPLREHLAELDFIGLTFIVLGIVCLLIGFNFGQTSWSDAKTIVLVVAGCVMLIAGGINEIFTQRSQIMPPRLFKTRTTVIILVVGIFHGIIFFGGSYYLPLYYQVLGASATEAGIRMLPFEFGHTSTSIISGIVVSRTGSYRPTFWAGIPFIAALGSGCLLQLPIIAIQASMPLKNMATSMSALGFVRSLGGAIGIALSAAIISSVLPTKLAAIPNIGSFNIGSSAGSIIQVINQIHFIKDRALREAIINAFSGTFSAVWMIFVALSGFGLVLVLFLRGYSLKRKIVRGGDGKAAGDVEKAVDTPVPTEEKGIEADSSEKTSSSLAALDKAKN</sequence>
<dbReference type="InParanoid" id="A0A1B7N1J3"/>
<feature type="transmembrane region" description="Helical" evidence="6">
    <location>
        <begin position="388"/>
        <end position="411"/>
    </location>
</feature>
<name>A0A1B7N1J3_9AGAM</name>
<dbReference type="Gene3D" id="1.20.1250.20">
    <property type="entry name" value="MFS general substrate transporter like domains"/>
    <property type="match status" value="1"/>
</dbReference>
<dbReference type="EMBL" id="KV448280">
    <property type="protein sequence ID" value="OAX38723.1"/>
    <property type="molecule type" value="Genomic_DNA"/>
</dbReference>
<dbReference type="SUPFAM" id="SSF103473">
    <property type="entry name" value="MFS general substrate transporter"/>
    <property type="match status" value="1"/>
</dbReference>
<feature type="transmembrane region" description="Helical" evidence="6">
    <location>
        <begin position="284"/>
        <end position="301"/>
    </location>
</feature>
<gene>
    <name evidence="8" type="ORF">K503DRAFT_792339</name>
</gene>
<keyword evidence="3 6" id="KW-1133">Transmembrane helix</keyword>
<comment type="subcellular location">
    <subcellularLocation>
        <location evidence="1">Membrane</location>
        <topology evidence="1">Multi-pass membrane protein</topology>
    </subcellularLocation>
</comment>
<evidence type="ECO:0000313" key="9">
    <source>
        <dbReference type="Proteomes" id="UP000092154"/>
    </source>
</evidence>
<dbReference type="OrthoDB" id="10021397at2759"/>
<organism evidence="8 9">
    <name type="scientific">Rhizopogon vinicolor AM-OR11-026</name>
    <dbReference type="NCBI Taxonomy" id="1314800"/>
    <lineage>
        <taxon>Eukaryota</taxon>
        <taxon>Fungi</taxon>
        <taxon>Dikarya</taxon>
        <taxon>Basidiomycota</taxon>
        <taxon>Agaricomycotina</taxon>
        <taxon>Agaricomycetes</taxon>
        <taxon>Agaricomycetidae</taxon>
        <taxon>Boletales</taxon>
        <taxon>Suillineae</taxon>
        <taxon>Rhizopogonaceae</taxon>
        <taxon>Rhizopogon</taxon>
    </lineage>
</organism>
<feature type="region of interest" description="Disordered" evidence="5">
    <location>
        <begin position="536"/>
        <end position="576"/>
    </location>
</feature>
<accession>A0A1B7N1J3</accession>
<dbReference type="PRINTS" id="PR01036">
    <property type="entry name" value="TCRTETB"/>
</dbReference>
<evidence type="ECO:0000313" key="8">
    <source>
        <dbReference type="EMBL" id="OAX38723.1"/>
    </source>
</evidence>
<dbReference type="InterPro" id="IPR011701">
    <property type="entry name" value="MFS"/>
</dbReference>
<reference evidence="8 9" key="1">
    <citation type="submission" date="2016-06" db="EMBL/GenBank/DDBJ databases">
        <title>Comparative genomics of the ectomycorrhizal sister species Rhizopogon vinicolor and Rhizopogon vesiculosus (Basidiomycota: Boletales) reveals a divergence of the mating type B locus.</title>
        <authorList>
            <consortium name="DOE Joint Genome Institute"/>
            <person name="Mujic A.B."/>
            <person name="Kuo A."/>
            <person name="Tritt A."/>
            <person name="Lipzen A."/>
            <person name="Chen C."/>
            <person name="Johnson J."/>
            <person name="Sharma A."/>
            <person name="Barry K."/>
            <person name="Grigoriev I.V."/>
            <person name="Spatafora J.W."/>
        </authorList>
    </citation>
    <scope>NUCLEOTIDE SEQUENCE [LARGE SCALE GENOMIC DNA]</scope>
    <source>
        <strain evidence="8 9">AM-OR11-026</strain>
    </source>
</reference>
<dbReference type="FunCoup" id="A0A1B7N1J3">
    <property type="interactions" value="26"/>
</dbReference>
<dbReference type="PANTHER" id="PTHR23501">
    <property type="entry name" value="MAJOR FACILITATOR SUPERFAMILY"/>
    <property type="match status" value="1"/>
</dbReference>
<dbReference type="GO" id="GO:0022857">
    <property type="term" value="F:transmembrane transporter activity"/>
    <property type="evidence" value="ECO:0007669"/>
    <property type="project" value="InterPro"/>
</dbReference>
<keyword evidence="4 6" id="KW-0472">Membrane</keyword>
<feature type="compositionally biased region" description="Basic and acidic residues" evidence="5">
    <location>
        <begin position="536"/>
        <end position="562"/>
    </location>
</feature>
<evidence type="ECO:0000256" key="1">
    <source>
        <dbReference type="ARBA" id="ARBA00004141"/>
    </source>
</evidence>
<feature type="transmembrane region" description="Helical" evidence="6">
    <location>
        <begin position="213"/>
        <end position="238"/>
    </location>
</feature>
<dbReference type="STRING" id="1314800.A0A1B7N1J3"/>
<keyword evidence="2 6" id="KW-0812">Transmembrane</keyword>
<evidence type="ECO:0000259" key="7">
    <source>
        <dbReference type="PROSITE" id="PS50850"/>
    </source>
</evidence>
<dbReference type="GO" id="GO:0005886">
    <property type="term" value="C:plasma membrane"/>
    <property type="evidence" value="ECO:0007669"/>
    <property type="project" value="TreeGrafter"/>
</dbReference>
<dbReference type="InterPro" id="IPR020846">
    <property type="entry name" value="MFS_dom"/>
</dbReference>
<proteinExistence type="predicted"/>
<evidence type="ECO:0000256" key="6">
    <source>
        <dbReference type="SAM" id="Phobius"/>
    </source>
</evidence>
<dbReference type="InterPro" id="IPR036259">
    <property type="entry name" value="MFS_trans_sf"/>
</dbReference>
<feature type="transmembrane region" description="Helical" evidence="6">
    <location>
        <begin position="322"/>
        <end position="342"/>
    </location>
</feature>
<feature type="transmembrane region" description="Helical" evidence="6">
    <location>
        <begin position="501"/>
        <end position="520"/>
    </location>
</feature>
<feature type="transmembrane region" description="Helical" evidence="6">
    <location>
        <begin position="68"/>
        <end position="91"/>
    </location>
</feature>
<evidence type="ECO:0000256" key="4">
    <source>
        <dbReference type="ARBA" id="ARBA00023136"/>
    </source>
</evidence>
<feature type="transmembrane region" description="Helical" evidence="6">
    <location>
        <begin position="166"/>
        <end position="184"/>
    </location>
</feature>
<evidence type="ECO:0000256" key="3">
    <source>
        <dbReference type="ARBA" id="ARBA00022989"/>
    </source>
</evidence>
<keyword evidence="9" id="KW-1185">Reference proteome</keyword>
<dbReference type="PANTHER" id="PTHR23501:SF102">
    <property type="entry name" value="DRUG TRANSPORTER, PUTATIVE (AFU_ORTHOLOGUE AFUA_3G08530)-RELATED"/>
    <property type="match status" value="1"/>
</dbReference>
<feature type="transmembrane region" description="Helical" evidence="6">
    <location>
        <begin position="103"/>
        <end position="122"/>
    </location>
</feature>
<feature type="transmembrane region" description="Helical" evidence="6">
    <location>
        <begin position="250"/>
        <end position="272"/>
    </location>
</feature>
<feature type="domain" description="Major facilitator superfamily (MFS) profile" evidence="7">
    <location>
        <begin position="69"/>
        <end position="525"/>
    </location>
</feature>
<dbReference type="Pfam" id="PF07690">
    <property type="entry name" value="MFS_1"/>
    <property type="match status" value="1"/>
</dbReference>
<feature type="transmembrane region" description="Helical" evidence="6">
    <location>
        <begin position="134"/>
        <end position="160"/>
    </location>
</feature>
<evidence type="ECO:0000256" key="5">
    <source>
        <dbReference type="SAM" id="MobiDB-lite"/>
    </source>
</evidence>
<evidence type="ECO:0000256" key="2">
    <source>
        <dbReference type="ARBA" id="ARBA00022692"/>
    </source>
</evidence>
<dbReference type="Proteomes" id="UP000092154">
    <property type="component" value="Unassembled WGS sequence"/>
</dbReference>
<dbReference type="AlphaFoldDB" id="A0A1B7N1J3"/>
<protein>
    <submittedName>
        <fullName evidence="8">MFS amino acid permease</fullName>
    </submittedName>
</protein>